<comment type="caution">
    <text evidence="1">The sequence shown here is derived from an EMBL/GenBank/DDBJ whole genome shotgun (WGS) entry which is preliminary data.</text>
</comment>
<sequence length="76" mass="8791">MEKTIWTTESNVPSLVIVDTVNNRFAIRKADTSGEVFSNGTELKQWIEQHWNPSLFADSSQYDQLLKEIQDELISF</sequence>
<reference evidence="1 2" key="1">
    <citation type="submission" date="2024-03" db="EMBL/GenBank/DDBJ databases">
        <title>Bacilli Hybrid Assemblies.</title>
        <authorList>
            <person name="Kovac J."/>
        </authorList>
    </citation>
    <scope>NUCLEOTIDE SEQUENCE [LARGE SCALE GENOMIC DNA]</scope>
    <source>
        <strain evidence="1 2">FSL R7-0666</strain>
    </source>
</reference>
<proteinExistence type="predicted"/>
<dbReference type="RefSeq" id="WP_203087085.1">
    <property type="nucleotide sequence ID" value="NZ_JAEUZA010000001.1"/>
</dbReference>
<name>A0ABU9VIL4_9BACI</name>
<keyword evidence="2" id="KW-1185">Reference proteome</keyword>
<organism evidence="1 2">
    <name type="scientific">Alkalicoccobacillus gibsonii</name>
    <dbReference type="NCBI Taxonomy" id="79881"/>
    <lineage>
        <taxon>Bacteria</taxon>
        <taxon>Bacillati</taxon>
        <taxon>Bacillota</taxon>
        <taxon>Bacilli</taxon>
        <taxon>Bacillales</taxon>
        <taxon>Bacillaceae</taxon>
        <taxon>Alkalicoccobacillus</taxon>
    </lineage>
</organism>
<dbReference type="Proteomes" id="UP001418796">
    <property type="component" value="Unassembled WGS sequence"/>
</dbReference>
<protein>
    <recommendedName>
        <fullName evidence="3">Threonine dehydratase</fullName>
    </recommendedName>
</protein>
<evidence type="ECO:0000313" key="2">
    <source>
        <dbReference type="Proteomes" id="UP001418796"/>
    </source>
</evidence>
<dbReference type="EMBL" id="JBCITK010000001">
    <property type="protein sequence ID" value="MEN0643678.1"/>
    <property type="molecule type" value="Genomic_DNA"/>
</dbReference>
<gene>
    <name evidence="1" type="ORF">MKY91_11020</name>
</gene>
<evidence type="ECO:0008006" key="3">
    <source>
        <dbReference type="Google" id="ProtNLM"/>
    </source>
</evidence>
<evidence type="ECO:0000313" key="1">
    <source>
        <dbReference type="EMBL" id="MEN0643678.1"/>
    </source>
</evidence>
<accession>A0ABU9VIL4</accession>